<dbReference type="Proteomes" id="UP000248329">
    <property type="component" value="Unassembled WGS sequence"/>
</dbReference>
<dbReference type="EMBL" id="PQXF01000006">
    <property type="protein sequence ID" value="PXF61339.1"/>
    <property type="molecule type" value="Genomic_DNA"/>
</dbReference>
<name>A0AC61L572_9EURY</name>
<evidence type="ECO:0000313" key="1">
    <source>
        <dbReference type="EMBL" id="PXF61339.1"/>
    </source>
</evidence>
<sequence length="61" mass="6777">MTAYHQICRARSLHHIEGTISPGTATRQPNHTRAQATNQINNHSTTMHRGTFRLVAGQPNS</sequence>
<comment type="caution">
    <text evidence="1">The sequence shown here is derived from an EMBL/GenBank/DDBJ whole genome shotgun (WGS) entry which is preliminary data.</text>
</comment>
<evidence type="ECO:0000313" key="2">
    <source>
        <dbReference type="Proteomes" id="UP000248329"/>
    </source>
</evidence>
<organism evidence="1 2">
    <name type="scientific">Candidatus Methanogaster sp</name>
    <dbReference type="NCBI Taxonomy" id="3386292"/>
    <lineage>
        <taxon>Archaea</taxon>
        <taxon>Methanobacteriati</taxon>
        <taxon>Methanobacteriota</taxon>
        <taxon>Stenosarchaea group</taxon>
        <taxon>Methanomicrobia</taxon>
        <taxon>Methanosarcinales</taxon>
        <taxon>ANME-2 cluster</taxon>
        <taxon>Candidatus Methanogasteraceae</taxon>
        <taxon>Candidatus Methanogaster</taxon>
    </lineage>
</organism>
<gene>
    <name evidence="1" type="ORF">C4B59_05150</name>
</gene>
<reference evidence="1" key="1">
    <citation type="submission" date="2018-01" db="EMBL/GenBank/DDBJ databases">
        <authorList>
            <person name="Krukenberg V."/>
        </authorList>
    </citation>
    <scope>NUCLEOTIDE SEQUENCE</scope>
    <source>
        <strain evidence="1">E20ANME2</strain>
    </source>
</reference>
<protein>
    <submittedName>
        <fullName evidence="1">Uncharacterized protein</fullName>
    </submittedName>
</protein>
<proteinExistence type="predicted"/>
<accession>A0AC61L572</accession>